<keyword evidence="4 7" id="KW-0256">Endoplasmic reticulum</keyword>
<dbReference type="Pfam" id="PF08285">
    <property type="entry name" value="DPM3"/>
    <property type="match status" value="1"/>
</dbReference>
<evidence type="ECO:0000256" key="3">
    <source>
        <dbReference type="ARBA" id="ARBA00022692"/>
    </source>
</evidence>
<reference evidence="8 9" key="1">
    <citation type="journal article" date="2022" name="Nat. Ecol. Evol.">
        <title>A masculinizing supergene underlies an exaggerated male reproductive morph in a spider.</title>
        <authorList>
            <person name="Hendrickx F."/>
            <person name="De Corte Z."/>
            <person name="Sonet G."/>
            <person name="Van Belleghem S.M."/>
            <person name="Kostlbacher S."/>
            <person name="Vangestel C."/>
        </authorList>
    </citation>
    <scope>NUCLEOTIDE SEQUENCE [LARGE SCALE GENOMIC DNA]</scope>
    <source>
        <strain evidence="8">W744_W776</strain>
    </source>
</reference>
<dbReference type="GO" id="GO:0005789">
    <property type="term" value="C:endoplasmic reticulum membrane"/>
    <property type="evidence" value="ECO:0007669"/>
    <property type="project" value="UniProtKB-SubCell"/>
</dbReference>
<keyword evidence="6 7" id="KW-0472">Membrane</keyword>
<dbReference type="PANTHER" id="PTHR16433:SF0">
    <property type="entry name" value="DOLICHOL-PHOSPHATE MANNOSYLTRANSFERASE SUBUNIT 3"/>
    <property type="match status" value="1"/>
</dbReference>
<dbReference type="EMBL" id="JAFNEN010000075">
    <property type="protein sequence ID" value="KAG8196036.1"/>
    <property type="molecule type" value="Genomic_DNA"/>
</dbReference>
<dbReference type="GO" id="GO:0006506">
    <property type="term" value="P:GPI anchor biosynthetic process"/>
    <property type="evidence" value="ECO:0007669"/>
    <property type="project" value="TreeGrafter"/>
</dbReference>
<name>A0AAV6VK52_9ARAC</name>
<evidence type="ECO:0000256" key="2">
    <source>
        <dbReference type="ARBA" id="ARBA00010430"/>
    </source>
</evidence>
<evidence type="ECO:0000256" key="4">
    <source>
        <dbReference type="ARBA" id="ARBA00022824"/>
    </source>
</evidence>
<feature type="transmembrane region" description="Helical" evidence="7">
    <location>
        <begin position="35"/>
        <end position="56"/>
    </location>
</feature>
<comment type="pathway">
    <text evidence="7">Protein modification; protein glycosylation.</text>
</comment>
<sequence>MTKLFEWLSGVALITSIWFYSLHNDFILKKHDLHSWLLPVYGVVAFGIYSLLIILYRVFTFNDCKDAAEELKLEIKMAKEDLGRKGFKFDDQ</sequence>
<gene>
    <name evidence="8" type="ORF">JTE90_029006</name>
</gene>
<dbReference type="InterPro" id="IPR013174">
    <property type="entry name" value="DPM3"/>
</dbReference>
<dbReference type="Proteomes" id="UP000827092">
    <property type="component" value="Unassembled WGS sequence"/>
</dbReference>
<comment type="function">
    <text evidence="7">Stabilizer subunit of the dolichol-phosphate mannose (DPM) synthase complex; tethers catalytic subunit to the ER.</text>
</comment>
<comment type="caution">
    <text evidence="8">The sequence shown here is derived from an EMBL/GenBank/DDBJ whole genome shotgun (WGS) entry which is preliminary data.</text>
</comment>
<evidence type="ECO:0000313" key="8">
    <source>
        <dbReference type="EMBL" id="KAG8196036.1"/>
    </source>
</evidence>
<dbReference type="GO" id="GO:0033185">
    <property type="term" value="C:dolichol-phosphate-mannose synthase complex"/>
    <property type="evidence" value="ECO:0007669"/>
    <property type="project" value="TreeGrafter"/>
</dbReference>
<feature type="transmembrane region" description="Helical" evidence="7">
    <location>
        <begin position="7"/>
        <end position="23"/>
    </location>
</feature>
<comment type="subunit">
    <text evidence="7">Component of the dolichol-phosphate mannose (DPM) synthase complex.</text>
</comment>
<protein>
    <recommendedName>
        <fullName evidence="7">Dolichol-phosphate mannosyltransferase subunit 3</fullName>
    </recommendedName>
</protein>
<evidence type="ECO:0000256" key="1">
    <source>
        <dbReference type="ARBA" id="ARBA00004477"/>
    </source>
</evidence>
<evidence type="ECO:0000256" key="6">
    <source>
        <dbReference type="ARBA" id="ARBA00023136"/>
    </source>
</evidence>
<proteinExistence type="inferred from homology"/>
<keyword evidence="3 7" id="KW-0812">Transmembrane</keyword>
<comment type="similarity">
    <text evidence="2 7">Belongs to the DPM3 family.</text>
</comment>
<evidence type="ECO:0000256" key="7">
    <source>
        <dbReference type="RuleBase" id="RU365085"/>
    </source>
</evidence>
<organism evidence="8 9">
    <name type="scientific">Oedothorax gibbosus</name>
    <dbReference type="NCBI Taxonomy" id="931172"/>
    <lineage>
        <taxon>Eukaryota</taxon>
        <taxon>Metazoa</taxon>
        <taxon>Ecdysozoa</taxon>
        <taxon>Arthropoda</taxon>
        <taxon>Chelicerata</taxon>
        <taxon>Arachnida</taxon>
        <taxon>Araneae</taxon>
        <taxon>Araneomorphae</taxon>
        <taxon>Entelegynae</taxon>
        <taxon>Araneoidea</taxon>
        <taxon>Linyphiidae</taxon>
        <taxon>Erigoninae</taxon>
        <taxon>Oedothorax</taxon>
    </lineage>
</organism>
<evidence type="ECO:0000256" key="5">
    <source>
        <dbReference type="ARBA" id="ARBA00022989"/>
    </source>
</evidence>
<evidence type="ECO:0000313" key="9">
    <source>
        <dbReference type="Proteomes" id="UP000827092"/>
    </source>
</evidence>
<comment type="subcellular location">
    <subcellularLocation>
        <location evidence="1 7">Endoplasmic reticulum membrane</location>
        <topology evidence="1 7">Multi-pass membrane protein</topology>
    </subcellularLocation>
</comment>
<dbReference type="AlphaFoldDB" id="A0AAV6VK52"/>
<dbReference type="PANTHER" id="PTHR16433">
    <property type="entry name" value="DOLICHOL-PHOSPHATE MANNOSYLTRANSFERASE SUBUNIT 3"/>
    <property type="match status" value="1"/>
</dbReference>
<keyword evidence="9" id="KW-1185">Reference proteome</keyword>
<keyword evidence="5 7" id="KW-1133">Transmembrane helix</keyword>
<accession>A0AAV6VK52</accession>